<sequence>MAPDTSSPLFLTRLLPELRLKVYEHVVYHHRPIALKFVDGHLTRRKTRGYKPPGLLRVNRQVRDETIALLNSETFYLHNTFTMLHYDIVPVSFAVASRRSYARRPAMGLPDASIPQPSNGVHKFLKKLTIESVGLGPVYYFASSVDHLSYHAPKLEQATFKFERSGFLLGAAVELSRACTLEEHVCLLDRRHHHHHHLLLLLLPNQSQNDDDESQDQTAPPTLSLSISVMTADASAQEVIPRGLWRGLLRGVTLIEMLSSRPNFDNFVQKSRRATPRYPPLIATSSLKQITLVGNMPDCSIPIIEGYKCQLSGSRWMRTSVTHVPVKPRSGLSGTHITYVWSRP</sequence>
<dbReference type="VEuPathDB" id="FungiDB:PV08_07572"/>
<dbReference type="HOGENOM" id="CLU_921445_0_0_1"/>
<keyword evidence="2" id="KW-1185">Reference proteome</keyword>
<evidence type="ECO:0000313" key="1">
    <source>
        <dbReference type="EMBL" id="KIW14787.1"/>
    </source>
</evidence>
<dbReference type="AlphaFoldDB" id="A0A0D1ZPP0"/>
<dbReference type="RefSeq" id="XP_016235003.1">
    <property type="nucleotide sequence ID" value="XM_016381901.1"/>
</dbReference>
<protein>
    <submittedName>
        <fullName evidence="1">Uncharacterized protein</fullName>
    </submittedName>
</protein>
<dbReference type="EMBL" id="KN847496">
    <property type="protein sequence ID" value="KIW14787.1"/>
    <property type="molecule type" value="Genomic_DNA"/>
</dbReference>
<evidence type="ECO:0000313" key="2">
    <source>
        <dbReference type="Proteomes" id="UP000053328"/>
    </source>
</evidence>
<dbReference type="OrthoDB" id="5272396at2759"/>
<gene>
    <name evidence="1" type="ORF">PV08_07572</name>
</gene>
<name>A0A0D1ZPP0_9EURO</name>
<accession>A0A0D1ZPP0</accession>
<dbReference type="Proteomes" id="UP000053328">
    <property type="component" value="Unassembled WGS sequence"/>
</dbReference>
<proteinExistence type="predicted"/>
<reference evidence="1 2" key="1">
    <citation type="submission" date="2015-01" db="EMBL/GenBank/DDBJ databases">
        <title>The Genome Sequence of Exophiala spinifera CBS89968.</title>
        <authorList>
            <consortium name="The Broad Institute Genomics Platform"/>
            <person name="Cuomo C."/>
            <person name="de Hoog S."/>
            <person name="Gorbushina A."/>
            <person name="Stielow B."/>
            <person name="Teixiera M."/>
            <person name="Abouelleil A."/>
            <person name="Chapman S.B."/>
            <person name="Priest M."/>
            <person name="Young S.K."/>
            <person name="Wortman J."/>
            <person name="Nusbaum C."/>
            <person name="Birren B."/>
        </authorList>
    </citation>
    <scope>NUCLEOTIDE SEQUENCE [LARGE SCALE GENOMIC DNA]</scope>
    <source>
        <strain evidence="1 2">CBS 89968</strain>
    </source>
</reference>
<dbReference type="GeneID" id="27334655"/>
<organism evidence="1 2">
    <name type="scientific">Exophiala spinifera</name>
    <dbReference type="NCBI Taxonomy" id="91928"/>
    <lineage>
        <taxon>Eukaryota</taxon>
        <taxon>Fungi</taxon>
        <taxon>Dikarya</taxon>
        <taxon>Ascomycota</taxon>
        <taxon>Pezizomycotina</taxon>
        <taxon>Eurotiomycetes</taxon>
        <taxon>Chaetothyriomycetidae</taxon>
        <taxon>Chaetothyriales</taxon>
        <taxon>Herpotrichiellaceae</taxon>
        <taxon>Exophiala</taxon>
    </lineage>
</organism>